<evidence type="ECO:0000256" key="3">
    <source>
        <dbReference type="SAM" id="MobiDB-lite"/>
    </source>
</evidence>
<feature type="region of interest" description="Disordered" evidence="3">
    <location>
        <begin position="59"/>
        <end position="122"/>
    </location>
</feature>
<feature type="compositionally biased region" description="Polar residues" evidence="3">
    <location>
        <begin position="1459"/>
        <end position="1468"/>
    </location>
</feature>
<feature type="compositionally biased region" description="Basic residues" evidence="3">
    <location>
        <begin position="196"/>
        <end position="207"/>
    </location>
</feature>
<dbReference type="InterPro" id="IPR006630">
    <property type="entry name" value="La_HTH"/>
</dbReference>
<dbReference type="SMART" id="SM00684">
    <property type="entry name" value="DM15"/>
    <property type="match status" value="3"/>
</dbReference>
<dbReference type="Pfam" id="PF05383">
    <property type="entry name" value="La"/>
    <property type="match status" value="2"/>
</dbReference>
<feature type="region of interest" description="Disordered" evidence="3">
    <location>
        <begin position="1173"/>
        <end position="1231"/>
    </location>
</feature>
<organism evidence="5 6">
    <name type="scientific">Strongyloides stercoralis</name>
    <name type="common">Threadworm</name>
    <dbReference type="NCBI Taxonomy" id="6248"/>
    <lineage>
        <taxon>Eukaryota</taxon>
        <taxon>Metazoa</taxon>
        <taxon>Ecdysozoa</taxon>
        <taxon>Nematoda</taxon>
        <taxon>Chromadorea</taxon>
        <taxon>Rhabditida</taxon>
        <taxon>Tylenchina</taxon>
        <taxon>Panagrolaimomorpha</taxon>
        <taxon>Strongyloidoidea</taxon>
        <taxon>Strongyloididae</taxon>
        <taxon>Strongyloides</taxon>
    </lineage>
</organism>
<feature type="compositionally biased region" description="Basic and acidic residues" evidence="3">
    <location>
        <begin position="967"/>
        <end position="978"/>
    </location>
</feature>
<feature type="compositionally biased region" description="Basic and acidic residues" evidence="3">
    <location>
        <begin position="1036"/>
        <end position="1047"/>
    </location>
</feature>
<evidence type="ECO:0000259" key="4">
    <source>
        <dbReference type="PROSITE" id="PS50961"/>
    </source>
</evidence>
<feature type="region of interest" description="Disordered" evidence="3">
    <location>
        <begin position="156"/>
        <end position="215"/>
    </location>
</feature>
<feature type="compositionally biased region" description="Polar residues" evidence="3">
    <location>
        <begin position="940"/>
        <end position="950"/>
    </location>
</feature>
<feature type="compositionally biased region" description="Basic and acidic residues" evidence="3">
    <location>
        <begin position="1072"/>
        <end position="1086"/>
    </location>
</feature>
<dbReference type="InterPro" id="IPR036390">
    <property type="entry name" value="WH_DNA-bd_sf"/>
</dbReference>
<feature type="compositionally biased region" description="Basic and acidic residues" evidence="3">
    <location>
        <begin position="951"/>
        <end position="960"/>
    </location>
</feature>
<reference evidence="6" key="1">
    <citation type="submission" date="2024-02" db="UniProtKB">
        <authorList>
            <consortium name="WormBaseParasite"/>
        </authorList>
    </citation>
    <scope>IDENTIFICATION</scope>
</reference>
<feature type="compositionally biased region" description="Polar residues" evidence="3">
    <location>
        <begin position="388"/>
        <end position="407"/>
    </location>
</feature>
<keyword evidence="5" id="KW-1185">Reference proteome</keyword>
<feature type="compositionally biased region" description="Basic and acidic residues" evidence="3">
    <location>
        <begin position="1111"/>
        <end position="1143"/>
    </location>
</feature>
<sequence>SLYYRGWRYNMTSETTNLKSTSAVQGNGILEKSDSEKGKMSFAKVLLSGDNNSSKGTIIYSSSSKNTKPTTDIDSSSITNGNSNKGNRNNKKRNTKRNGNRESINEAKGKMAVGYEDGSKNSGKVVLSPAPMPIKNAWFSGNSEVLRKSLILEKETKNSTTSEGGLPPVSSVTSTCVGEKNVKVEGEEDQSSQKDKKIKNNSKKGKDKKNFDDCNNEEISNEHINKEILVKDDKIDNVVSANTINIEASGVPSNDNMEIKQSGEKTRKKVFSKTIKKNHDSPSNGNQEDDGFDGDWKDSENSKDDTQYCYYDKGTDGYYYQNQGHQGWKKNGKNNISSLSEKSNSPKKSILPESNSSNNETLTNDQSKDVGQHFARRQRPYKERRSGEYNNSNEYDYRSSSNRQNSHYNKERGPLPSWEEGSINAGDGTEDGEDYVERLENQFQKMGPYYGLPSFDPTKAAEATAAVVSVEPQLFIPIPNLTHQAVIFPPDIATFNKFSNQPFIATAFPSLPHMPYPSYFQPYYRNPSFGSFMSIDQIKDCILRQIEYYLSEENLVKDFFIRRKMDENGYILLSLVAGFPKIKNLTNDINLVIEALKSSTTLEMSDDYQYIRTRINPTNWPLVDETNNTTEETSNVSVTKKKEEIILIKIIYENISIIKINNEILISEKLLKMLAGEVTLHNEKKKIIFLFLQNNKFYMEEKLIEKCNDKGIENVVSKFIVNYGFLYIELLETMCFKLILYKRQETYQNIYLFKELINSIFKMKIVKLKLVKISFWSKISQLDNVTCYEVKKNSLPKGITKNINSMKFKQCQNIQLILKKNRNCLNWSVFVEKIMLSFAKVVQGGENGSDEGSKTQGIVKPLIVNDSKKDTPKQENTNTSEGKSKRHRNHKRGNQEKRKNEKSGDKNGGGGGSSNSSKVNKKEDKGGKKNEGTRTRRNKSSNARNSTKAANTEETKKDIPDTTTATKSEETETIEGKTKIVLSPAPVPAVNAWFKANDSNENKNEESNIKVNDTVKEVKKVEKIVDKVKNIDKNVKTENTTDDKVNKDTTVWPSLAEEHIHNGSVSSSNESGSKENAKPKSPKGETNKVIPKANWKKINVNVKFESVSTKKVGEGGRRRDRRSRNENKNSEISNQRKHDSKEGDNNETILIILHTDFIINNQEDKGGRKKICLEREPSTSNNPSNEEHTKKDEKRSYSNRFKFNKIKHEQIPPAPKNPHAPRRLTDEERRARGPLPAWDDLAKIEDNFDYMELMEKQCQNFYALNILPPFDPSVPLNGNKNKSSVPTSRPESTTSPLNNATISHTPTALMSPGFAVQGTSNVSGFMSHANSFSPQVFPQISFQVQNGGGTNLTRDELKNLIRKQIEYYFSVENLLKDFYLRRKMRPDGYLELSLIAHFPRVSSISQDMELIIEALLESNKVTLSADKQYIRTAFEPERWRLAPPSEDGEQTNFIKEHISQPQEGNETVQVKKEENLQNGDKTTSEVKKETTSQKVVEEAKVEKSSKMAESDDVDDDDWEEVKKRDKKQAPARGKNARAKRAAVAKAAAAAAAKNDELDFKFDEEIDSSFLSRRPKGGEKQQPDYPDDMDDAHIDKLIIFAQTPPPAKRQLDRTGEYTSRMSRLQYINEEMELGLRRYEEDLWLSESTDKEQPKSEKVSMITEEEAKRLRENMRIPRSRTTSRNEDGAVPTPVDVPKTPTTSVWVIKARERAASTIVPKSPVAIRESKEKLLNRYFPIKPSVPVDERKPKKQKLRHSENPPVELPVGWLLGARSDDNCPPINNLQQHPSLTLFQQNGFQENRYTAWKSECLKQREALGLDCPEMNTLYRFWSMFLPDNFNRKMYNEFRKLATDDASAGSRYGIEALFRFYTYGLQSKFRPKIYVDFQDETIADVKRGQLYGLEKFYCFLKYYKHSNYLDVREELAKELAKYKNLEDFAINPAKAAKRDLENERKKEQEQ</sequence>
<proteinExistence type="predicted"/>
<evidence type="ECO:0000313" key="6">
    <source>
        <dbReference type="WBParaSite" id="TCONS_00011192.p1"/>
    </source>
</evidence>
<evidence type="ECO:0000256" key="1">
    <source>
        <dbReference type="ARBA" id="ARBA00022884"/>
    </source>
</evidence>
<feature type="region of interest" description="Disordered" evidence="3">
    <location>
        <begin position="1275"/>
        <end position="1298"/>
    </location>
</feature>
<feature type="compositionally biased region" description="Polar residues" evidence="3">
    <location>
        <begin position="333"/>
        <end position="347"/>
    </location>
</feature>
<dbReference type="InterPro" id="IPR036388">
    <property type="entry name" value="WH-like_DNA-bd_sf"/>
</dbReference>
<feature type="compositionally biased region" description="Basic and acidic residues" evidence="3">
    <location>
        <begin position="893"/>
        <end position="905"/>
    </location>
</feature>
<dbReference type="SUPFAM" id="SSF46785">
    <property type="entry name" value="Winged helix' DNA-binding domain"/>
    <property type="match status" value="2"/>
</dbReference>
<dbReference type="GO" id="GO:0045727">
    <property type="term" value="P:positive regulation of translation"/>
    <property type="evidence" value="ECO:0007669"/>
    <property type="project" value="TreeGrafter"/>
</dbReference>
<feature type="region of interest" description="Disordered" evidence="3">
    <location>
        <begin position="249"/>
        <end position="304"/>
    </location>
</feature>
<dbReference type="CDD" id="cd07323">
    <property type="entry name" value="LAM"/>
    <property type="match status" value="1"/>
</dbReference>
<dbReference type="Gene3D" id="1.10.10.10">
    <property type="entry name" value="Winged helix-like DNA-binding domain superfamily/Winged helix DNA-binding domain"/>
    <property type="match status" value="2"/>
</dbReference>
<feature type="region of interest" description="Disordered" evidence="3">
    <location>
        <begin position="1109"/>
        <end position="1143"/>
    </location>
</feature>
<name>A0AAF5DGI1_STRER</name>
<dbReference type="PANTHER" id="PTHR22792">
    <property type="entry name" value="LUPUS LA PROTEIN-RELATED"/>
    <property type="match status" value="1"/>
</dbReference>
<dbReference type="Pfam" id="PF21071">
    <property type="entry name" value="LARP1_HEAT"/>
    <property type="match status" value="1"/>
</dbReference>
<feature type="region of interest" description="Disordered" evidence="3">
    <location>
        <begin position="845"/>
        <end position="980"/>
    </location>
</feature>
<evidence type="ECO:0000256" key="2">
    <source>
        <dbReference type="PROSITE-ProRule" id="PRU00332"/>
    </source>
</evidence>
<feature type="region of interest" description="Disordered" evidence="3">
    <location>
        <begin position="1036"/>
        <end position="1096"/>
    </location>
</feature>
<feature type="compositionally biased region" description="Acidic residues" evidence="3">
    <location>
        <begin position="1510"/>
        <end position="1519"/>
    </location>
</feature>
<dbReference type="GO" id="GO:0000339">
    <property type="term" value="F:RNA cap binding"/>
    <property type="evidence" value="ECO:0007669"/>
    <property type="project" value="InterPro"/>
</dbReference>
<feature type="compositionally biased region" description="Polar residues" evidence="3">
    <location>
        <begin position="66"/>
        <end position="79"/>
    </location>
</feature>
<feature type="compositionally biased region" description="Basic and acidic residues" evidence="3">
    <location>
        <begin position="294"/>
        <end position="304"/>
    </location>
</feature>
<feature type="compositionally biased region" description="Polar residues" evidence="3">
    <location>
        <begin position="1276"/>
        <end position="1298"/>
    </location>
</feature>
<dbReference type="GO" id="GO:0005829">
    <property type="term" value="C:cytosol"/>
    <property type="evidence" value="ECO:0007669"/>
    <property type="project" value="TreeGrafter"/>
</dbReference>
<dbReference type="AlphaFoldDB" id="A0AAF5DGI1"/>
<feature type="region of interest" description="Disordered" evidence="3">
    <location>
        <begin position="1676"/>
        <end position="1695"/>
    </location>
</feature>
<feature type="compositionally biased region" description="Basic and acidic residues" evidence="3">
    <location>
        <begin position="1185"/>
        <end position="1196"/>
    </location>
</feature>
<feature type="region of interest" description="Disordered" evidence="3">
    <location>
        <begin position="1458"/>
        <end position="1538"/>
    </location>
</feature>
<dbReference type="InterPro" id="IPR045180">
    <property type="entry name" value="La_dom_prot"/>
</dbReference>
<feature type="compositionally biased region" description="Basic and acidic residues" evidence="3">
    <location>
        <begin position="1482"/>
        <end position="1509"/>
    </location>
</feature>
<feature type="compositionally biased region" description="Basic and acidic residues" evidence="3">
    <location>
        <begin position="920"/>
        <end position="934"/>
    </location>
</feature>
<evidence type="ECO:0000313" key="5">
    <source>
        <dbReference type="Proteomes" id="UP000035681"/>
    </source>
</evidence>
<feature type="compositionally biased region" description="Basic and acidic residues" evidence="3">
    <location>
        <begin position="180"/>
        <end position="195"/>
    </location>
</feature>
<feature type="compositionally biased region" description="Low complexity" evidence="3">
    <location>
        <begin position="1062"/>
        <end position="1071"/>
    </location>
</feature>
<dbReference type="GO" id="GO:0010494">
    <property type="term" value="C:cytoplasmic stress granule"/>
    <property type="evidence" value="ECO:0007669"/>
    <property type="project" value="TreeGrafter"/>
</dbReference>
<dbReference type="PROSITE" id="PS50961">
    <property type="entry name" value="HTH_LA"/>
    <property type="match status" value="2"/>
</dbReference>
<feature type="domain" description="HTH La-type RNA-binding" evidence="4">
    <location>
        <begin position="1351"/>
        <end position="1442"/>
    </location>
</feature>
<feature type="domain" description="HTH La-type RNA-binding" evidence="4">
    <location>
        <begin position="532"/>
        <end position="624"/>
    </location>
</feature>
<feature type="compositionally biased region" description="Basic residues" evidence="3">
    <location>
        <begin position="266"/>
        <end position="276"/>
    </location>
</feature>
<feature type="region of interest" description="Disordered" evidence="3">
    <location>
        <begin position="330"/>
        <end position="432"/>
    </location>
</feature>
<dbReference type="Proteomes" id="UP000035681">
    <property type="component" value="Unplaced"/>
</dbReference>
<accession>A0AAF5DGI1</accession>
<dbReference type="GO" id="GO:0048255">
    <property type="term" value="P:mRNA stabilization"/>
    <property type="evidence" value="ECO:0007669"/>
    <property type="project" value="InterPro"/>
</dbReference>
<protein>
    <submittedName>
        <fullName evidence="6">HTH La-type RNA-binding domain-containing protein</fullName>
    </submittedName>
</protein>
<dbReference type="SMART" id="SM00715">
    <property type="entry name" value="LA"/>
    <property type="match status" value="2"/>
</dbReference>
<dbReference type="PANTHER" id="PTHR22792:SF132">
    <property type="entry name" value="LA-RELATED PROTEIN 1"/>
    <property type="match status" value="1"/>
</dbReference>
<dbReference type="InterPro" id="IPR006607">
    <property type="entry name" value="DM15"/>
</dbReference>
<dbReference type="WBParaSite" id="TCONS_00011192.p1">
    <property type="protein sequence ID" value="TCONS_00011192.p1"/>
    <property type="gene ID" value="XLOC_005371"/>
</dbReference>
<feature type="compositionally biased region" description="Basic and acidic residues" evidence="3">
    <location>
        <begin position="99"/>
        <end position="109"/>
    </location>
</feature>
<feature type="compositionally biased region" description="Basic residues" evidence="3">
    <location>
        <begin position="88"/>
        <end position="98"/>
    </location>
</feature>
<keyword evidence="1 2" id="KW-0694">RNA-binding</keyword>